<proteinExistence type="predicted"/>
<evidence type="ECO:0000313" key="3">
    <source>
        <dbReference type="EMBL" id="KMZ56224.1"/>
    </source>
</evidence>
<organism evidence="3 4">
    <name type="scientific">Zostera marina</name>
    <name type="common">Eelgrass</name>
    <dbReference type="NCBI Taxonomy" id="29655"/>
    <lineage>
        <taxon>Eukaryota</taxon>
        <taxon>Viridiplantae</taxon>
        <taxon>Streptophyta</taxon>
        <taxon>Embryophyta</taxon>
        <taxon>Tracheophyta</taxon>
        <taxon>Spermatophyta</taxon>
        <taxon>Magnoliopsida</taxon>
        <taxon>Liliopsida</taxon>
        <taxon>Zosteraceae</taxon>
        <taxon>Zostera</taxon>
    </lineage>
</organism>
<sequence length="112" mass="12387">MTKIGRHQADSIRAMWDKSTARDTMKKAGVPTATAGGGGRGMRLAKEPEEFVRLLQQAKSEAAAAFGNDGVYLEKYVQNPRHIEFQILADKYGNVVHFGERDCSIQIQFGCI</sequence>
<name>A0A0K9NHK1_ZOSMR</name>
<keyword evidence="4" id="KW-1185">Reference proteome</keyword>
<evidence type="ECO:0000256" key="1">
    <source>
        <dbReference type="SAM" id="MobiDB-lite"/>
    </source>
</evidence>
<dbReference type="InterPro" id="IPR051602">
    <property type="entry name" value="ACC_Biotin_Carboxylase"/>
</dbReference>
<reference evidence="4" key="1">
    <citation type="journal article" date="2016" name="Nature">
        <title>The genome of the seagrass Zostera marina reveals angiosperm adaptation to the sea.</title>
        <authorList>
            <person name="Olsen J.L."/>
            <person name="Rouze P."/>
            <person name="Verhelst B."/>
            <person name="Lin Y.-C."/>
            <person name="Bayer T."/>
            <person name="Collen J."/>
            <person name="Dattolo E."/>
            <person name="De Paoli E."/>
            <person name="Dittami S."/>
            <person name="Maumus F."/>
            <person name="Michel G."/>
            <person name="Kersting A."/>
            <person name="Lauritano C."/>
            <person name="Lohaus R."/>
            <person name="Toepel M."/>
            <person name="Tonon T."/>
            <person name="Vanneste K."/>
            <person name="Amirebrahimi M."/>
            <person name="Brakel J."/>
            <person name="Bostroem C."/>
            <person name="Chovatia M."/>
            <person name="Grimwood J."/>
            <person name="Jenkins J.W."/>
            <person name="Jueterbock A."/>
            <person name="Mraz A."/>
            <person name="Stam W.T."/>
            <person name="Tice H."/>
            <person name="Bornberg-Bauer E."/>
            <person name="Green P.J."/>
            <person name="Pearson G.A."/>
            <person name="Procaccini G."/>
            <person name="Duarte C.M."/>
            <person name="Schmutz J."/>
            <person name="Reusch T.B.H."/>
            <person name="Van de Peer Y."/>
        </authorList>
    </citation>
    <scope>NUCLEOTIDE SEQUENCE [LARGE SCALE GENOMIC DNA]</scope>
    <source>
        <strain evidence="4">cv. Finnish</strain>
    </source>
</reference>
<dbReference type="InterPro" id="IPR005479">
    <property type="entry name" value="CPAse_ATP-bd"/>
</dbReference>
<dbReference type="Gene3D" id="3.30.470.20">
    <property type="entry name" value="ATP-grasp fold, B domain"/>
    <property type="match status" value="1"/>
</dbReference>
<dbReference type="Pfam" id="PF02786">
    <property type="entry name" value="CPSase_L_D2"/>
    <property type="match status" value="1"/>
</dbReference>
<feature type="region of interest" description="Disordered" evidence="1">
    <location>
        <begin position="1"/>
        <end position="42"/>
    </location>
</feature>
<dbReference type="PANTHER" id="PTHR48095">
    <property type="entry name" value="PYRUVATE CARBOXYLASE SUBUNIT A"/>
    <property type="match status" value="1"/>
</dbReference>
<feature type="domain" description="Carbamoyl phosphate synthase ATP-binding" evidence="2">
    <location>
        <begin position="1"/>
        <end position="110"/>
    </location>
</feature>
<dbReference type="GO" id="GO:0005524">
    <property type="term" value="F:ATP binding"/>
    <property type="evidence" value="ECO:0007669"/>
    <property type="project" value="InterPro"/>
</dbReference>
<dbReference type="Proteomes" id="UP000036987">
    <property type="component" value="Unassembled WGS sequence"/>
</dbReference>
<dbReference type="AlphaFoldDB" id="A0A0K9NHK1"/>
<dbReference type="SUPFAM" id="SSF56059">
    <property type="entry name" value="Glutathione synthetase ATP-binding domain-like"/>
    <property type="match status" value="1"/>
</dbReference>
<gene>
    <name evidence="3" type="ORF">ZOSMA_98G00490</name>
</gene>
<accession>A0A0K9NHK1</accession>
<comment type="caution">
    <text evidence="3">The sequence shown here is derived from an EMBL/GenBank/DDBJ whole genome shotgun (WGS) entry which is preliminary data.</text>
</comment>
<feature type="compositionally biased region" description="Basic and acidic residues" evidence="1">
    <location>
        <begin position="7"/>
        <end position="26"/>
    </location>
</feature>
<evidence type="ECO:0000259" key="2">
    <source>
        <dbReference type="Pfam" id="PF02786"/>
    </source>
</evidence>
<protein>
    <recommendedName>
        <fullName evidence="2">Carbamoyl phosphate synthase ATP-binding domain-containing protein</fullName>
    </recommendedName>
</protein>
<dbReference type="STRING" id="29655.A0A0K9NHK1"/>
<dbReference type="PANTHER" id="PTHR48095:SF2">
    <property type="entry name" value="BIOTIN CARBOXYLASE, CHLOROPLASTIC"/>
    <property type="match status" value="1"/>
</dbReference>
<evidence type="ECO:0000313" key="4">
    <source>
        <dbReference type="Proteomes" id="UP000036987"/>
    </source>
</evidence>
<dbReference type="OrthoDB" id="196847at2759"/>
<dbReference type="EMBL" id="LFYR01002215">
    <property type="protein sequence ID" value="KMZ56224.1"/>
    <property type="molecule type" value="Genomic_DNA"/>
</dbReference>